<dbReference type="Gene3D" id="1.20.1540.10">
    <property type="entry name" value="Rhomboid-like"/>
    <property type="match status" value="1"/>
</dbReference>
<evidence type="ECO:0000256" key="6">
    <source>
        <dbReference type="ARBA" id="ARBA00023136"/>
    </source>
</evidence>
<proteinExistence type="inferred from homology"/>
<feature type="domain" description="Peptidase S54 rhomboid" evidence="8">
    <location>
        <begin position="60"/>
        <end position="209"/>
    </location>
</feature>
<reference evidence="9 10" key="1">
    <citation type="journal article" date="2016" name="Nat. Commun.">
        <title>Thousands of microbial genomes shed light on interconnected biogeochemical processes in an aquifer system.</title>
        <authorList>
            <person name="Anantharaman K."/>
            <person name="Brown C.T."/>
            <person name="Hug L.A."/>
            <person name="Sharon I."/>
            <person name="Castelle C.J."/>
            <person name="Probst A.J."/>
            <person name="Thomas B.C."/>
            <person name="Singh A."/>
            <person name="Wilkins M.J."/>
            <person name="Karaoz U."/>
            <person name="Brodie E.L."/>
            <person name="Williams K.H."/>
            <person name="Hubbard S.S."/>
            <person name="Banfield J.F."/>
        </authorList>
    </citation>
    <scope>NUCLEOTIDE SEQUENCE [LARGE SCALE GENOMIC DNA]</scope>
</reference>
<evidence type="ECO:0000256" key="2">
    <source>
        <dbReference type="ARBA" id="ARBA00009045"/>
    </source>
</evidence>
<protein>
    <recommendedName>
        <fullName evidence="8">Peptidase S54 rhomboid domain-containing protein</fullName>
    </recommendedName>
</protein>
<accession>A0A1F4ZWE9</accession>
<dbReference type="EMBL" id="MEXU01000021">
    <property type="protein sequence ID" value="OGD10702.1"/>
    <property type="molecule type" value="Genomic_DNA"/>
</dbReference>
<sequence>MIPLRDHNKSNTFPFVTYALMAINIAVYMYMYFFLGERSFDRFIETWAMQPSEIVAGASLVTLITSVFVHGGFLHLAGNMLFLNIFGDNLEDTLGHVKYLIYYLAAGLGASILQIVVDPASRIPNLGASGAIAGLMGGYLILFPKHRVDVLLPVFGWLQEASVPAYTMLFYWFVLQLFSGAGSLGAAGGGIAYFAHVGGFVTGVILIKIFTGLRQQWREQY</sequence>
<dbReference type="InterPro" id="IPR050925">
    <property type="entry name" value="Rhomboid_protease_S54"/>
</dbReference>
<dbReference type="InterPro" id="IPR022764">
    <property type="entry name" value="Peptidase_S54_rhomboid_dom"/>
</dbReference>
<dbReference type="GO" id="GO:0004252">
    <property type="term" value="F:serine-type endopeptidase activity"/>
    <property type="evidence" value="ECO:0007669"/>
    <property type="project" value="InterPro"/>
</dbReference>
<gene>
    <name evidence="9" type="ORF">A2395_00645</name>
</gene>
<evidence type="ECO:0000256" key="5">
    <source>
        <dbReference type="ARBA" id="ARBA00022989"/>
    </source>
</evidence>
<evidence type="ECO:0000256" key="4">
    <source>
        <dbReference type="ARBA" id="ARBA00022801"/>
    </source>
</evidence>
<feature type="transmembrane region" description="Helical" evidence="7">
    <location>
        <begin position="54"/>
        <end position="78"/>
    </location>
</feature>
<dbReference type="Proteomes" id="UP000178188">
    <property type="component" value="Unassembled WGS sequence"/>
</dbReference>
<dbReference type="PANTHER" id="PTHR43731:SF14">
    <property type="entry name" value="PRESENILIN-ASSOCIATED RHOMBOID-LIKE PROTEIN, MITOCHONDRIAL"/>
    <property type="match status" value="1"/>
</dbReference>
<name>A0A1F4ZWE9_9BACT</name>
<evidence type="ECO:0000259" key="8">
    <source>
        <dbReference type="Pfam" id="PF01694"/>
    </source>
</evidence>
<comment type="caution">
    <text evidence="9">The sequence shown here is derived from an EMBL/GenBank/DDBJ whole genome shotgun (WGS) entry which is preliminary data.</text>
</comment>
<evidence type="ECO:0000313" key="10">
    <source>
        <dbReference type="Proteomes" id="UP000178188"/>
    </source>
</evidence>
<feature type="transmembrane region" description="Helical" evidence="7">
    <location>
        <begin position="123"/>
        <end position="143"/>
    </location>
</feature>
<feature type="transmembrane region" description="Helical" evidence="7">
    <location>
        <begin position="12"/>
        <end position="34"/>
    </location>
</feature>
<evidence type="ECO:0000256" key="1">
    <source>
        <dbReference type="ARBA" id="ARBA00004141"/>
    </source>
</evidence>
<evidence type="ECO:0000256" key="3">
    <source>
        <dbReference type="ARBA" id="ARBA00022692"/>
    </source>
</evidence>
<keyword evidence="4" id="KW-0378">Hydrolase</keyword>
<feature type="transmembrane region" description="Helical" evidence="7">
    <location>
        <begin position="150"/>
        <end position="173"/>
    </location>
</feature>
<dbReference type="InterPro" id="IPR035952">
    <property type="entry name" value="Rhomboid-like_sf"/>
</dbReference>
<feature type="transmembrane region" description="Helical" evidence="7">
    <location>
        <begin position="99"/>
        <end position="117"/>
    </location>
</feature>
<comment type="subcellular location">
    <subcellularLocation>
        <location evidence="1">Membrane</location>
        <topology evidence="1">Multi-pass membrane protein</topology>
    </subcellularLocation>
</comment>
<keyword evidence="5 7" id="KW-1133">Transmembrane helix</keyword>
<dbReference type="GO" id="GO:0016020">
    <property type="term" value="C:membrane"/>
    <property type="evidence" value="ECO:0007669"/>
    <property type="project" value="UniProtKB-SubCell"/>
</dbReference>
<dbReference type="AlphaFoldDB" id="A0A1F4ZWE9"/>
<dbReference type="Pfam" id="PF01694">
    <property type="entry name" value="Rhomboid"/>
    <property type="match status" value="1"/>
</dbReference>
<keyword evidence="3 7" id="KW-0812">Transmembrane</keyword>
<evidence type="ECO:0000313" key="9">
    <source>
        <dbReference type="EMBL" id="OGD10702.1"/>
    </source>
</evidence>
<organism evidence="9 10">
    <name type="scientific">Candidatus Amesbacteria bacterium RIFOXYB1_FULL_47_9</name>
    <dbReference type="NCBI Taxonomy" id="1797266"/>
    <lineage>
        <taxon>Bacteria</taxon>
        <taxon>Candidatus Amesiibacteriota</taxon>
    </lineage>
</organism>
<dbReference type="PANTHER" id="PTHR43731">
    <property type="entry name" value="RHOMBOID PROTEASE"/>
    <property type="match status" value="1"/>
</dbReference>
<dbReference type="SUPFAM" id="SSF144091">
    <property type="entry name" value="Rhomboid-like"/>
    <property type="match status" value="1"/>
</dbReference>
<evidence type="ECO:0000256" key="7">
    <source>
        <dbReference type="SAM" id="Phobius"/>
    </source>
</evidence>
<keyword evidence="6 7" id="KW-0472">Membrane</keyword>
<comment type="similarity">
    <text evidence="2">Belongs to the peptidase S54 family.</text>
</comment>
<feature type="transmembrane region" description="Helical" evidence="7">
    <location>
        <begin position="193"/>
        <end position="213"/>
    </location>
</feature>